<evidence type="ECO:0000259" key="2">
    <source>
        <dbReference type="Pfam" id="PF23771"/>
    </source>
</evidence>
<dbReference type="Pfam" id="PF23771">
    <property type="entry name" value="DUF7168"/>
    <property type="match status" value="1"/>
</dbReference>
<dbReference type="EMBL" id="AAIVAV010000008">
    <property type="protein sequence ID" value="ECI4009517.1"/>
    <property type="molecule type" value="Genomic_DNA"/>
</dbReference>
<dbReference type="InterPro" id="IPR024498">
    <property type="entry name" value="DUF2786"/>
</dbReference>
<protein>
    <submittedName>
        <fullName evidence="3">DUF2786 domain-containing protein</fullName>
    </submittedName>
</protein>
<sequence length="240" mass="27267">MSANEKVLSRIKKLMVLAEKTGNPYEASVALRQAQALMMKYDVTPASVVPGEITSETCRNIPSNALSVPGWLNALVTVVCMTAGCRSYYGWYQHSDHKKRRSVTFYGLGERPAVAGYLFGVVSRQLKRDAEHYLHTACAHPLLKLSTIRRRMDEYRLYWVAGVWTVLESFEPETSEKVLLDRWLTQQQRNLTPAKVRQPEGCRNAKKVRQAAWTAGRQAEIYPAMDYRSEEHSLQEVSNG</sequence>
<feature type="domain" description="DUF7168" evidence="2">
    <location>
        <begin position="67"/>
        <end position="197"/>
    </location>
</feature>
<evidence type="ECO:0000259" key="1">
    <source>
        <dbReference type="Pfam" id="PF10979"/>
    </source>
</evidence>
<gene>
    <name evidence="3" type="ORF">DN310_09270</name>
</gene>
<evidence type="ECO:0000313" key="3">
    <source>
        <dbReference type="EMBL" id="ECI4009517.1"/>
    </source>
</evidence>
<accession>A0A344QXN3</accession>
<dbReference type="PIRSF" id="PIRSF028111">
    <property type="entry name" value="UCP028111"/>
    <property type="match status" value="1"/>
</dbReference>
<organism evidence="3">
    <name type="scientific">Salmonella enterica subsp. salamae</name>
    <dbReference type="NCBI Taxonomy" id="59202"/>
    <lineage>
        <taxon>Bacteria</taxon>
        <taxon>Pseudomonadati</taxon>
        <taxon>Pseudomonadota</taxon>
        <taxon>Gammaproteobacteria</taxon>
        <taxon>Enterobacterales</taxon>
        <taxon>Enterobacteriaceae</taxon>
        <taxon>Salmonella</taxon>
    </lineage>
</organism>
<feature type="domain" description="DUF2786" evidence="1">
    <location>
        <begin position="6"/>
        <end position="44"/>
    </location>
</feature>
<dbReference type="AlphaFoldDB" id="A0A344QXN3"/>
<reference evidence="3" key="1">
    <citation type="submission" date="2018-06" db="EMBL/GenBank/DDBJ databases">
        <authorList>
            <person name="Ashton P.M."/>
            <person name="Dallman T."/>
            <person name="Nair S."/>
            <person name="De Pinna E."/>
            <person name="Peters T."/>
            <person name="Grant K."/>
        </authorList>
    </citation>
    <scope>NUCLEOTIDE SEQUENCE [LARGE SCALE GENOMIC DNA]</scope>
    <source>
        <strain evidence="3">275803</strain>
    </source>
</reference>
<proteinExistence type="predicted"/>
<name>A0A344QXN3_SALER</name>
<dbReference type="Proteomes" id="UP000839598">
    <property type="component" value="Unassembled WGS sequence"/>
</dbReference>
<comment type="caution">
    <text evidence="3">The sequence shown here is derived from an EMBL/GenBank/DDBJ whole genome shotgun (WGS) entry which is preliminary data.</text>
</comment>
<dbReference type="Pfam" id="PF10979">
    <property type="entry name" value="DUF2786"/>
    <property type="match status" value="1"/>
</dbReference>
<dbReference type="InterPro" id="IPR016868">
    <property type="entry name" value="Phage_B3_Orf5"/>
</dbReference>
<dbReference type="InterPro" id="IPR055592">
    <property type="entry name" value="DUF7168"/>
</dbReference>